<proteinExistence type="predicted"/>
<sequence>MAGARGFMWDACERMQIAQRAIDSELPLWTRGSGVFWPLPSGRSHPFRSHSTTPL</sequence>
<organism evidence="1">
    <name type="scientific">Magnetococcus massalia (strain MO-1)</name>
    <dbReference type="NCBI Taxonomy" id="451514"/>
    <lineage>
        <taxon>Bacteria</taxon>
        <taxon>Pseudomonadati</taxon>
        <taxon>Pseudomonadota</taxon>
        <taxon>Magnetococcia</taxon>
        <taxon>Magnetococcales</taxon>
        <taxon>Magnetococcaceae</taxon>
        <taxon>Magnetococcus</taxon>
    </lineage>
</organism>
<name>A0A1S7LHV3_MAGMO</name>
<reference evidence="1" key="1">
    <citation type="submission" date="2015-04" db="EMBL/GenBank/DDBJ databases">
        <authorList>
            <person name="Syromyatnikov M.Y."/>
            <person name="Popov V.N."/>
        </authorList>
    </citation>
    <scope>NUCLEOTIDE SEQUENCE</scope>
    <source>
        <strain evidence="1">MO-1</strain>
    </source>
</reference>
<protein>
    <submittedName>
        <fullName evidence="1">Uncharacterized protein</fullName>
    </submittedName>
</protein>
<evidence type="ECO:0000313" key="1">
    <source>
        <dbReference type="EMBL" id="CRH05704.1"/>
    </source>
</evidence>
<dbReference type="AlphaFoldDB" id="A0A1S7LHV3"/>
<gene>
    <name evidence="1" type="ORF">MAGMO_1516</name>
</gene>
<accession>A0A1S7LHV3</accession>
<dbReference type="EMBL" id="LO017727">
    <property type="protein sequence ID" value="CRH05704.1"/>
    <property type="molecule type" value="Genomic_DNA"/>
</dbReference>